<dbReference type="Proteomes" id="UP000530060">
    <property type="component" value="Unassembled WGS sequence"/>
</dbReference>
<protein>
    <submittedName>
        <fullName evidence="1">Uncharacterized protein</fullName>
    </submittedName>
</protein>
<accession>A0A6V6Z525</accession>
<dbReference type="AlphaFoldDB" id="A0A6V6Z525"/>
<proteinExistence type="predicted"/>
<organism evidence="1 2">
    <name type="scientific">Flavobacterium salmonis</name>
    <dbReference type="NCBI Taxonomy" id="2654844"/>
    <lineage>
        <taxon>Bacteria</taxon>
        <taxon>Pseudomonadati</taxon>
        <taxon>Bacteroidota</taxon>
        <taxon>Flavobacteriia</taxon>
        <taxon>Flavobacteriales</taxon>
        <taxon>Flavobacteriaceae</taxon>
        <taxon>Flavobacterium</taxon>
    </lineage>
</organism>
<evidence type="ECO:0000313" key="1">
    <source>
        <dbReference type="EMBL" id="CAD0006907.1"/>
    </source>
</evidence>
<evidence type="ECO:0000313" key="2">
    <source>
        <dbReference type="Proteomes" id="UP000530060"/>
    </source>
</evidence>
<keyword evidence="2" id="KW-1185">Reference proteome</keyword>
<gene>
    <name evidence="1" type="ORF">FLAT13_03568</name>
</gene>
<sequence length="40" mass="4605">MISLRLIFLVFIISSSAIAQKDYKLWLQYDQITNATLASE</sequence>
<dbReference type="EMBL" id="CAIJDP010000079">
    <property type="protein sequence ID" value="CAD0006907.1"/>
    <property type="molecule type" value="Genomic_DNA"/>
</dbReference>
<comment type="caution">
    <text evidence="1">The sequence shown here is derived from an EMBL/GenBank/DDBJ whole genome shotgun (WGS) entry which is preliminary data.</text>
</comment>
<reference evidence="1 2" key="1">
    <citation type="submission" date="2020-06" db="EMBL/GenBank/DDBJ databases">
        <authorList>
            <person name="Criscuolo A."/>
        </authorList>
    </citation>
    <scope>NUCLEOTIDE SEQUENCE [LARGE SCALE GENOMIC DNA]</scope>
    <source>
        <strain evidence="2">CIP 111411</strain>
    </source>
</reference>
<name>A0A6V6Z525_9FLAO</name>